<keyword evidence="2" id="KW-1185">Reference proteome</keyword>
<dbReference type="EMBL" id="JASBWU010000008">
    <property type="protein sequence ID" value="KAJ9119766.1"/>
    <property type="molecule type" value="Genomic_DNA"/>
</dbReference>
<proteinExistence type="predicted"/>
<comment type="caution">
    <text evidence="1">The sequence shown here is derived from an EMBL/GenBank/DDBJ whole genome shotgun (WGS) entry which is preliminary data.</text>
</comment>
<evidence type="ECO:0000313" key="1">
    <source>
        <dbReference type="EMBL" id="KAJ9119766.1"/>
    </source>
</evidence>
<accession>A0ACC2X7Z4</accession>
<organism evidence="1 2">
    <name type="scientific">Naganishia vaughanmartiniae</name>
    <dbReference type="NCBI Taxonomy" id="1424756"/>
    <lineage>
        <taxon>Eukaryota</taxon>
        <taxon>Fungi</taxon>
        <taxon>Dikarya</taxon>
        <taxon>Basidiomycota</taxon>
        <taxon>Agaricomycotina</taxon>
        <taxon>Tremellomycetes</taxon>
        <taxon>Filobasidiales</taxon>
        <taxon>Filobasidiaceae</taxon>
        <taxon>Naganishia</taxon>
    </lineage>
</organism>
<reference evidence="1" key="1">
    <citation type="submission" date="2023-04" db="EMBL/GenBank/DDBJ databases">
        <title>Draft Genome sequencing of Naganishia species isolated from polar environments using Oxford Nanopore Technology.</title>
        <authorList>
            <person name="Leo P."/>
            <person name="Venkateswaran K."/>
        </authorList>
    </citation>
    <scope>NUCLEOTIDE SEQUENCE</scope>
    <source>
        <strain evidence="1">MNA-CCFEE 5425</strain>
    </source>
</reference>
<evidence type="ECO:0000313" key="2">
    <source>
        <dbReference type="Proteomes" id="UP001243375"/>
    </source>
</evidence>
<dbReference type="Proteomes" id="UP001243375">
    <property type="component" value="Unassembled WGS sequence"/>
</dbReference>
<sequence length="90" mass="10494">MGHPHDVVRQTRQQEAIKRQQQIEERKNADAMEEYRLRYAAAKKEVDILPSGKKIGEDVEAMADAIDEIAKEIEFIEVSSVISRYRYNRC</sequence>
<gene>
    <name evidence="1" type="ORF">QFC22_003476</name>
</gene>
<protein>
    <submittedName>
        <fullName evidence="1">Uncharacterized protein</fullName>
    </submittedName>
</protein>
<name>A0ACC2X7Z4_9TREE</name>